<evidence type="ECO:0000256" key="1">
    <source>
        <dbReference type="SAM" id="MobiDB-lite"/>
    </source>
</evidence>
<evidence type="ECO:0000313" key="2">
    <source>
        <dbReference type="EMBL" id="TGO31494.1"/>
    </source>
</evidence>
<dbReference type="EMBL" id="PQXK01000638">
    <property type="protein sequence ID" value="TGO31494.1"/>
    <property type="molecule type" value="Genomic_DNA"/>
</dbReference>
<comment type="caution">
    <text evidence="2">The sequence shown here is derived from an EMBL/GenBank/DDBJ whole genome shotgun (WGS) entry which is preliminary data.</text>
</comment>
<proteinExistence type="predicted"/>
<evidence type="ECO:0000313" key="3">
    <source>
        <dbReference type="Proteomes" id="UP000297814"/>
    </source>
</evidence>
<keyword evidence="3" id="KW-1185">Reference proteome</keyword>
<dbReference type="AlphaFoldDB" id="A0A4Z1G3F7"/>
<accession>A0A4Z1G3F7</accession>
<protein>
    <submittedName>
        <fullName evidence="2">Uncharacterized protein</fullName>
    </submittedName>
</protein>
<sequence>MAGRFFFSKEIIDQGADSDRVDPKSPFQNGVGAMFKSKENSKKALRDNPLFRGNDGVQEEVREGNEENFGVEGQEAGNVAGGEEYGREAGVDEQDVGFKCAFESDIGE</sequence>
<feature type="region of interest" description="Disordered" evidence="1">
    <location>
        <begin position="46"/>
        <end position="91"/>
    </location>
</feature>
<reference evidence="2 3" key="1">
    <citation type="submission" date="2017-12" db="EMBL/GenBank/DDBJ databases">
        <title>Comparative genomics of Botrytis spp.</title>
        <authorList>
            <person name="Valero-Jimenez C.A."/>
            <person name="Tapia P."/>
            <person name="Veloso J."/>
            <person name="Silva-Moreno E."/>
            <person name="Staats M."/>
            <person name="Valdes J.H."/>
            <person name="Van Kan J.A.L."/>
        </authorList>
    </citation>
    <scope>NUCLEOTIDE SEQUENCE [LARGE SCALE GENOMIC DNA]</scope>
    <source>
        <strain evidence="2 3">Bh0001</strain>
    </source>
</reference>
<organism evidence="2 3">
    <name type="scientific">Botrytis hyacinthi</name>
    <dbReference type="NCBI Taxonomy" id="278943"/>
    <lineage>
        <taxon>Eukaryota</taxon>
        <taxon>Fungi</taxon>
        <taxon>Dikarya</taxon>
        <taxon>Ascomycota</taxon>
        <taxon>Pezizomycotina</taxon>
        <taxon>Leotiomycetes</taxon>
        <taxon>Helotiales</taxon>
        <taxon>Sclerotiniaceae</taxon>
        <taxon>Botrytis</taxon>
    </lineage>
</organism>
<name>A0A4Z1G3F7_9HELO</name>
<gene>
    <name evidence="2" type="ORF">BHYA_0643g00010</name>
</gene>
<dbReference type="Proteomes" id="UP000297814">
    <property type="component" value="Unassembled WGS sequence"/>
</dbReference>